<accession>J3NCS8</accession>
<dbReference type="HOGENOM" id="CLU_1743329_0_0_1"/>
<reference evidence="1" key="1">
    <citation type="journal article" date="2013" name="Nat. Commun.">
        <title>Whole-genome sequencing of Oryza brachyantha reveals mechanisms underlying Oryza genome evolution.</title>
        <authorList>
            <person name="Chen J."/>
            <person name="Huang Q."/>
            <person name="Gao D."/>
            <person name="Wang J."/>
            <person name="Lang Y."/>
            <person name="Liu T."/>
            <person name="Li B."/>
            <person name="Bai Z."/>
            <person name="Luis Goicoechea J."/>
            <person name="Liang C."/>
            <person name="Chen C."/>
            <person name="Zhang W."/>
            <person name="Sun S."/>
            <person name="Liao Y."/>
            <person name="Zhang X."/>
            <person name="Yang L."/>
            <person name="Song C."/>
            <person name="Wang M."/>
            <person name="Shi J."/>
            <person name="Liu G."/>
            <person name="Liu J."/>
            <person name="Zhou H."/>
            <person name="Zhou W."/>
            <person name="Yu Q."/>
            <person name="An N."/>
            <person name="Chen Y."/>
            <person name="Cai Q."/>
            <person name="Wang B."/>
            <person name="Liu B."/>
            <person name="Min J."/>
            <person name="Huang Y."/>
            <person name="Wu H."/>
            <person name="Li Z."/>
            <person name="Zhang Y."/>
            <person name="Yin Y."/>
            <person name="Song W."/>
            <person name="Jiang J."/>
            <person name="Jackson S.A."/>
            <person name="Wing R.A."/>
            <person name="Wang J."/>
            <person name="Chen M."/>
        </authorList>
    </citation>
    <scope>NUCLEOTIDE SEQUENCE [LARGE SCALE GENOMIC DNA]</scope>
    <source>
        <strain evidence="1">cv. IRGC 101232</strain>
    </source>
</reference>
<evidence type="ECO:0000313" key="2">
    <source>
        <dbReference type="Proteomes" id="UP000006038"/>
    </source>
</evidence>
<evidence type="ECO:0000313" key="1">
    <source>
        <dbReference type="EnsemblPlants" id="OB12G17860.1"/>
    </source>
</evidence>
<dbReference type="Gramene" id="OB12G17860.1">
    <property type="protein sequence ID" value="OB12G17860.1"/>
    <property type="gene ID" value="OB12G17860"/>
</dbReference>
<protein>
    <submittedName>
        <fullName evidence="1">Uncharacterized protein</fullName>
    </submittedName>
</protein>
<organism evidence="1">
    <name type="scientific">Oryza brachyantha</name>
    <name type="common">malo sina</name>
    <dbReference type="NCBI Taxonomy" id="4533"/>
    <lineage>
        <taxon>Eukaryota</taxon>
        <taxon>Viridiplantae</taxon>
        <taxon>Streptophyta</taxon>
        <taxon>Embryophyta</taxon>
        <taxon>Tracheophyta</taxon>
        <taxon>Spermatophyta</taxon>
        <taxon>Magnoliopsida</taxon>
        <taxon>Liliopsida</taxon>
        <taxon>Poales</taxon>
        <taxon>Poaceae</taxon>
        <taxon>BOP clade</taxon>
        <taxon>Oryzoideae</taxon>
        <taxon>Oryzeae</taxon>
        <taxon>Oryzinae</taxon>
        <taxon>Oryza</taxon>
    </lineage>
</organism>
<keyword evidence="2" id="KW-1185">Reference proteome</keyword>
<proteinExistence type="predicted"/>
<dbReference type="Proteomes" id="UP000006038">
    <property type="component" value="Chromosome 12"/>
</dbReference>
<reference evidence="1" key="2">
    <citation type="submission" date="2013-04" db="UniProtKB">
        <authorList>
            <consortium name="EnsemblPlants"/>
        </authorList>
    </citation>
    <scope>IDENTIFICATION</scope>
</reference>
<sequence length="150" mass="16465">MLTLIFFLPRARLRPPRHGRTSAPCVATIGQGASCGRPSEEVDFFSVAQSGDLTSLATPSSHTPQGRGWGVRIRLTDGDVAVLVGEEDFGASEKVVGARDERVGAKRLSRRRPDPLLHLRPHDDGRILEVRRGGVDDRRVWVGERIHGAR</sequence>
<dbReference type="EnsemblPlants" id="OB12G17860.1">
    <property type="protein sequence ID" value="OB12G17860.1"/>
    <property type="gene ID" value="OB12G17860"/>
</dbReference>
<dbReference type="AlphaFoldDB" id="J3NCS8"/>
<name>J3NCS8_ORYBR</name>